<feature type="compositionally biased region" description="Polar residues" evidence="1">
    <location>
        <begin position="563"/>
        <end position="574"/>
    </location>
</feature>
<organism evidence="2 3">
    <name type="scientific">Bradyrhizobium commune</name>
    <dbReference type="NCBI Taxonomy" id="83627"/>
    <lineage>
        <taxon>Bacteria</taxon>
        <taxon>Pseudomonadati</taxon>
        <taxon>Pseudomonadota</taxon>
        <taxon>Alphaproteobacteria</taxon>
        <taxon>Hyphomicrobiales</taxon>
        <taxon>Nitrobacteraceae</taxon>
        <taxon>Bradyrhizobium</taxon>
    </lineage>
</organism>
<sequence length="1299" mass="132134">MTNHTPTFTSSSASGSFTEFANTTDSTTLHNLSGTMSFKDSDKTDTHTTSASLHSAVLSSGTIIPAASLAHFQTAMQSQILSDSNGTGQLKWSFSDADDDFDFLAKNQTLVLTYDIKVSDNHGGTAIQTVQVTITGSDDKPVINMTTAATVTEQANKTLSLSPDTVHVALSFTDDDLTNTGHTATVIGVSASGATAGLLPGSLGDAELMAFYHVDNVVKNSGSSAGTINTTFSAPDLAFDYLAAGQHLDITYTVQLDDHVGGVSTQTVTVTVVGSNDKPVFLSCPESAALAEDHNVDPSGNLTAHGDLFFSDVDLADAHTVSTTVSATRSGGGAIPLTNAQLLAAFGTSLEDSTGHVLGEVDWNFALANGSTNFLSGGEKLTLVYHVTVADPSGATTTQDVTVTILGVNHPVVITSGPESSTATEQDATTGSSAPDTTPTIPAGTLAFTDPDISDTHTVTVALDSTSGPTPPAATQADLATALTTTLHDSTGTGTGSIDWNFAIADKDLDYLASGETLTVNYNVKVADGSTNSTQTVSVVITGANDAVTMTSGPESASVAEQPGQSNSPTPDTTAVQTLNFTDVDLSDVHSVGVMLTSAVWSADPSFVPGDTLNDLQTALITALHDSTGSGTGGIDWSFSLPDRDLDFLGTGETLTVTYDVTVSDGSTSSTQQVTITATGAADAMTVNPVTATINDTSFVDAGSIVAQGDAIHDVSDSPGDGSVSLSITAVDGQAANVGTSIAAAYGTLLVESDGSYRYTASSALDQLQNGDNPTEQFTITVTNSLGESHDTTLTFNVFGTDDAPVITAANSLGTLTEDAGPTVIVNGGFETGDLSGWTASDVFLEQLVLGDQYGNYTLRLGNNGFLEQNVATVAGQHYTLSFEVAGDPEATSSSFSVFWDGAQIYGSTHVEFGFTKFTFDVVGDGGGGSTPLEFTFGTDGVGQLLDAVSVSPTPGPAVETTDGSISFSDIETGDTHTASFAPNGSGYVGTFSLDPVSEVPGSGSVAWHYSVDNADIQFLAQGQTLVQNYAVTILDSNGASTVQNVSIAINGTNDAPTAVSETVVTDTGAGNSVTIPGWALALNDTDPDATDHVSLGSVTASSGGSAGSLFGEASFTDDATLGGSFDYTASDGITTSANAATDTVVNNSTTATTLTAASGDSILVATQGTEQLVGGAGNDVLIGTASGNIMTGGGGNDTFAFLQPPSAPSQITDFNNTTEHDRIAISASSFGGGLTAGMDVTPTFETSADNNFSGAAEFHFDTTNQTLYFSADGTQGSAIAVVAVQASAVINPHDILLV</sequence>
<gene>
    <name evidence="2" type="ORF">IC761_11500</name>
</gene>
<accession>A0A7S9D9W3</accession>
<dbReference type="EMBL" id="CP061379">
    <property type="protein sequence ID" value="QPF93845.1"/>
    <property type="molecule type" value="Genomic_DNA"/>
</dbReference>
<dbReference type="InterPro" id="IPR011049">
    <property type="entry name" value="Serralysin-like_metalloprot_C"/>
</dbReference>
<dbReference type="GO" id="GO:0005509">
    <property type="term" value="F:calcium ion binding"/>
    <property type="evidence" value="ECO:0007669"/>
    <property type="project" value="InterPro"/>
</dbReference>
<feature type="compositionally biased region" description="Polar residues" evidence="1">
    <location>
        <begin position="417"/>
        <end position="440"/>
    </location>
</feature>
<keyword evidence="3" id="KW-1185">Reference proteome</keyword>
<evidence type="ECO:0000313" key="2">
    <source>
        <dbReference type="EMBL" id="QPF93845.1"/>
    </source>
</evidence>
<dbReference type="KEGG" id="bcou:IC761_11500"/>
<dbReference type="SUPFAM" id="SSF51120">
    <property type="entry name" value="beta-Roll"/>
    <property type="match status" value="1"/>
</dbReference>
<protein>
    <recommendedName>
        <fullName evidence="4">Cadherin domain-containing protein</fullName>
    </recommendedName>
</protein>
<proteinExistence type="predicted"/>
<evidence type="ECO:0008006" key="4">
    <source>
        <dbReference type="Google" id="ProtNLM"/>
    </source>
</evidence>
<feature type="region of interest" description="Disordered" evidence="1">
    <location>
        <begin position="551"/>
        <end position="574"/>
    </location>
</feature>
<dbReference type="RefSeq" id="WP_195803352.1">
    <property type="nucleotide sequence ID" value="NZ_CP061379.1"/>
</dbReference>
<dbReference type="Proteomes" id="UP000594621">
    <property type="component" value="Chromosome"/>
</dbReference>
<dbReference type="NCBIfam" id="TIGR01965">
    <property type="entry name" value="VCBS_repeat"/>
    <property type="match status" value="7"/>
</dbReference>
<dbReference type="InterPro" id="IPR010221">
    <property type="entry name" value="VCBS_dom"/>
</dbReference>
<dbReference type="Gene3D" id="2.60.120.260">
    <property type="entry name" value="Galactose-binding domain-like"/>
    <property type="match status" value="1"/>
</dbReference>
<dbReference type="InterPro" id="IPR001343">
    <property type="entry name" value="Hemolysn_Ca-bd"/>
</dbReference>
<dbReference type="Pfam" id="PF00353">
    <property type="entry name" value="HemolysinCabind"/>
    <property type="match status" value="1"/>
</dbReference>
<evidence type="ECO:0000256" key="1">
    <source>
        <dbReference type="SAM" id="MobiDB-lite"/>
    </source>
</evidence>
<name>A0A7S9D9W3_9BRAD</name>
<reference evidence="2 3" key="1">
    <citation type="submission" date="2020-09" db="EMBL/GenBank/DDBJ databases">
        <title>Complete genomes of bradyrhizobia occurring on native shrubby legumes in Australia.</title>
        <authorList>
            <person name="Lafay B."/>
        </authorList>
    </citation>
    <scope>NUCLEOTIDE SEQUENCE [LARGE SCALE GENOMIC DNA]</scope>
    <source>
        <strain evidence="2 3">BDV5040</strain>
    </source>
</reference>
<feature type="region of interest" description="Disordered" evidence="1">
    <location>
        <begin position="414"/>
        <end position="452"/>
    </location>
</feature>
<evidence type="ECO:0000313" key="3">
    <source>
        <dbReference type="Proteomes" id="UP000594621"/>
    </source>
</evidence>
<dbReference type="Gene3D" id="2.150.10.10">
    <property type="entry name" value="Serralysin-like metalloprotease, C-terminal"/>
    <property type="match status" value="1"/>
</dbReference>